<organism evidence="1">
    <name type="scientific">uncultured Dysgonomonas sp</name>
    <dbReference type="NCBI Taxonomy" id="206096"/>
    <lineage>
        <taxon>Bacteria</taxon>
        <taxon>Pseudomonadati</taxon>
        <taxon>Bacteroidota</taxon>
        <taxon>Bacteroidia</taxon>
        <taxon>Bacteroidales</taxon>
        <taxon>Dysgonomonadaceae</taxon>
        <taxon>Dysgonomonas</taxon>
        <taxon>environmental samples</taxon>
    </lineage>
</organism>
<accession>A0A212J983</accession>
<gene>
    <name evidence="1" type="ORF">KL86DYS2_10970</name>
</gene>
<protein>
    <submittedName>
        <fullName evidence="1">Uncharacterized protein</fullName>
    </submittedName>
</protein>
<evidence type="ECO:0000313" key="1">
    <source>
        <dbReference type="EMBL" id="SBV95765.1"/>
    </source>
</evidence>
<sequence>MVQFLQWKFIKMMVKHTDIYTTTYQVISYAGVTLNRIK</sequence>
<dbReference type="EMBL" id="FLUL01000001">
    <property type="protein sequence ID" value="SBV95765.1"/>
    <property type="molecule type" value="Genomic_DNA"/>
</dbReference>
<proteinExistence type="predicted"/>
<dbReference type="AlphaFoldDB" id="A0A212J983"/>
<reference evidence="1" key="1">
    <citation type="submission" date="2016-04" db="EMBL/GenBank/DDBJ databases">
        <authorList>
            <person name="Evans L.H."/>
            <person name="Alamgir A."/>
            <person name="Owens N."/>
            <person name="Weber N.D."/>
            <person name="Virtaneva K."/>
            <person name="Barbian K."/>
            <person name="Babar A."/>
            <person name="Rosenke K."/>
        </authorList>
    </citation>
    <scope>NUCLEOTIDE SEQUENCE</scope>
    <source>
        <strain evidence="1">86-2</strain>
    </source>
</reference>
<name>A0A212J983_9BACT</name>